<name>A0A1I8BMC8_MELHA</name>
<reference evidence="2" key="1">
    <citation type="submission" date="2016-11" db="UniProtKB">
        <authorList>
            <consortium name="WormBaseParasite"/>
        </authorList>
    </citation>
    <scope>IDENTIFICATION</scope>
</reference>
<keyword evidence="1" id="KW-1185">Reference proteome</keyword>
<dbReference type="AlphaFoldDB" id="A0A1I8BMC8"/>
<proteinExistence type="predicted"/>
<accession>A0A1I8BMC8</accession>
<dbReference type="WBParaSite" id="MhA1_Contig34.frz3.gene17">
    <property type="protein sequence ID" value="MhA1_Contig34.frz3.gene17"/>
    <property type="gene ID" value="MhA1_Contig34.frz3.gene17"/>
</dbReference>
<evidence type="ECO:0000313" key="1">
    <source>
        <dbReference type="Proteomes" id="UP000095281"/>
    </source>
</evidence>
<evidence type="ECO:0000313" key="2">
    <source>
        <dbReference type="WBParaSite" id="MhA1_Contig34.frz3.gene17"/>
    </source>
</evidence>
<dbReference type="Proteomes" id="UP000095281">
    <property type="component" value="Unplaced"/>
</dbReference>
<organism evidence="1 2">
    <name type="scientific">Meloidogyne hapla</name>
    <name type="common">Root-knot nematode worm</name>
    <dbReference type="NCBI Taxonomy" id="6305"/>
    <lineage>
        <taxon>Eukaryota</taxon>
        <taxon>Metazoa</taxon>
        <taxon>Ecdysozoa</taxon>
        <taxon>Nematoda</taxon>
        <taxon>Chromadorea</taxon>
        <taxon>Rhabditida</taxon>
        <taxon>Tylenchina</taxon>
        <taxon>Tylenchomorpha</taxon>
        <taxon>Tylenchoidea</taxon>
        <taxon>Meloidogynidae</taxon>
        <taxon>Meloidogyninae</taxon>
        <taxon>Meloidogyne</taxon>
    </lineage>
</organism>
<protein>
    <submittedName>
        <fullName evidence="2">STI1 domain-containing protein</fullName>
    </submittedName>
</protein>
<sequence length="95" mass="10933">MQRLEGENPNPYKENAKTIKKAIQMAPKYGQIDTFIDIVKKDIKEKVTGKSAFNDMPKEVEPEPLVLDDLPTIVRKFLKKVEGWKNTARKLFGRS</sequence>